<dbReference type="InterPro" id="IPR006222">
    <property type="entry name" value="GCVT_N"/>
</dbReference>
<dbReference type="InterPro" id="IPR027266">
    <property type="entry name" value="TrmE/GcvT-like"/>
</dbReference>
<feature type="domain" description="GCVT N-terminal" evidence="2">
    <location>
        <begin position="6"/>
        <end position="237"/>
    </location>
</feature>
<dbReference type="SUPFAM" id="SSF103025">
    <property type="entry name" value="Folate-binding domain"/>
    <property type="match status" value="1"/>
</dbReference>
<dbReference type="RefSeq" id="WP_049995488.1">
    <property type="nucleotide sequence ID" value="NZ_CP031310.1"/>
</dbReference>
<evidence type="ECO:0000256" key="1">
    <source>
        <dbReference type="PIRSR" id="PIRSR006487-1"/>
    </source>
</evidence>
<dbReference type="GeneID" id="39847546"/>
<protein>
    <submittedName>
        <fullName evidence="4">Aminomethyl transferase family protein</fullName>
    </submittedName>
</protein>
<reference evidence="4 5" key="1">
    <citation type="journal article" date="2019" name="Nat. Commun.">
        <title>A new type of DNA phosphorothioation-based antiviral system in archaea.</title>
        <authorList>
            <person name="Xiong L."/>
            <person name="Liu S."/>
            <person name="Chen S."/>
            <person name="Xiao Y."/>
            <person name="Zhu B."/>
            <person name="Gao Y."/>
            <person name="Zhang Y."/>
            <person name="Chen B."/>
            <person name="Luo J."/>
            <person name="Deng Z."/>
            <person name="Chen X."/>
            <person name="Wang L."/>
            <person name="Chen S."/>
        </authorList>
    </citation>
    <scope>NUCLEOTIDE SEQUENCE [LARGE SCALE GENOMIC DNA]</scope>
    <source>
        <strain evidence="4 5">CBA1105</strain>
    </source>
</reference>
<keyword evidence="5" id="KW-1185">Reference proteome</keyword>
<dbReference type="Pfam" id="PF01571">
    <property type="entry name" value="GCV_T"/>
    <property type="match status" value="1"/>
</dbReference>
<dbReference type="InterPro" id="IPR028896">
    <property type="entry name" value="GcvT/YgfZ/DmdA"/>
</dbReference>
<evidence type="ECO:0000313" key="4">
    <source>
        <dbReference type="EMBL" id="QCC50960.1"/>
    </source>
</evidence>
<evidence type="ECO:0000313" key="5">
    <source>
        <dbReference type="Proteomes" id="UP000296706"/>
    </source>
</evidence>
<dbReference type="InterPro" id="IPR013977">
    <property type="entry name" value="GcvT_C"/>
</dbReference>
<dbReference type="InterPro" id="IPR029043">
    <property type="entry name" value="GcvT/YgfZ_C"/>
</dbReference>
<dbReference type="Pfam" id="PF08669">
    <property type="entry name" value="GCV_T_C"/>
    <property type="match status" value="1"/>
</dbReference>
<dbReference type="PANTHER" id="PTHR43757:SF2">
    <property type="entry name" value="AMINOMETHYLTRANSFERASE, MITOCHONDRIAL"/>
    <property type="match status" value="1"/>
</dbReference>
<dbReference type="PANTHER" id="PTHR43757">
    <property type="entry name" value="AMINOMETHYLTRANSFERASE"/>
    <property type="match status" value="1"/>
</dbReference>
<dbReference type="SUPFAM" id="SSF101790">
    <property type="entry name" value="Aminomethyltransferase beta-barrel domain"/>
    <property type="match status" value="1"/>
</dbReference>
<sequence>MSVIEAVHADHGATFRDLDGRRVVEEYGRSERTHRAVRNVAGVIEMGYDVREVTGPERVTAVDSVVTADVPESDGEGCYGLVLESGRIVAEATVYNAAAGDRLLVFLPPGRGPVLDDALAGKGVESTDVTADLAVFGVHGASATEKIASVLSTGGGAPEPAHAFMRGSMGDEGVTVIASDAPTGEEGYEVVCAVEEAERVFDTLVNRGLNATPFGYRTWESLTLEAGTPLFDTELAGHEPGVLDGGDTNGQRLLGLTCEGVPERGAAVQKAGEEIGRVTRAVASPTLGEPIAFALADGEPDAVLTDDGEVPASHAALPFVEGSQRSGRCPR</sequence>
<evidence type="ECO:0000259" key="2">
    <source>
        <dbReference type="Pfam" id="PF01571"/>
    </source>
</evidence>
<feature type="domain" description="Aminomethyltransferase C-terminal" evidence="3">
    <location>
        <begin position="252"/>
        <end position="303"/>
    </location>
</feature>
<proteinExistence type="predicted"/>
<evidence type="ECO:0000259" key="3">
    <source>
        <dbReference type="Pfam" id="PF08669"/>
    </source>
</evidence>
<dbReference type="Gene3D" id="3.30.1360.120">
    <property type="entry name" value="Probable tRNA modification gtpase trme, domain 1"/>
    <property type="match status" value="1"/>
</dbReference>
<feature type="binding site" evidence="1">
    <location>
        <position position="189"/>
    </location>
    <ligand>
        <name>substrate</name>
    </ligand>
</feature>
<dbReference type="STRING" id="1457250.GCA_000755225_00136"/>
<keyword evidence="4" id="KW-0808">Transferase</keyword>
<dbReference type="Proteomes" id="UP000296706">
    <property type="component" value="Chromosome"/>
</dbReference>
<dbReference type="EMBL" id="CP031310">
    <property type="protein sequence ID" value="QCC50960.1"/>
    <property type="molecule type" value="Genomic_DNA"/>
</dbReference>
<name>A0A4D6HAW6_9EURY</name>
<dbReference type="OrthoDB" id="299960at2157"/>
<dbReference type="PIRSF" id="PIRSF006487">
    <property type="entry name" value="GcvT"/>
    <property type="match status" value="1"/>
</dbReference>
<dbReference type="AlphaFoldDB" id="A0A4D6HAW6"/>
<dbReference type="GO" id="GO:0016740">
    <property type="term" value="F:transferase activity"/>
    <property type="evidence" value="ECO:0007669"/>
    <property type="project" value="UniProtKB-KW"/>
</dbReference>
<dbReference type="KEGG" id="hsn:DV733_06740"/>
<accession>A0A4D6HAW6</accession>
<gene>
    <name evidence="4" type="ORF">DV733_06740</name>
</gene>
<organism evidence="4 5">
    <name type="scientific">Halapricum salinum</name>
    <dbReference type="NCBI Taxonomy" id="1457250"/>
    <lineage>
        <taxon>Archaea</taxon>
        <taxon>Methanobacteriati</taxon>
        <taxon>Methanobacteriota</taxon>
        <taxon>Stenosarchaea group</taxon>
        <taxon>Halobacteria</taxon>
        <taxon>Halobacteriales</taxon>
        <taxon>Haloarculaceae</taxon>
        <taxon>Halapricum</taxon>
    </lineage>
</organism>